<comment type="caution">
    <text evidence="12">The sequence shown here is derived from an EMBL/GenBank/DDBJ whole genome shotgun (WGS) entry which is preliminary data.</text>
</comment>
<keyword evidence="9 11" id="KW-0238">DNA-binding</keyword>
<dbReference type="FunFam" id="1.10.10.10:FF:000007">
    <property type="entry name" value="Ferric uptake regulation protein"/>
    <property type="match status" value="1"/>
</dbReference>
<dbReference type="InterPro" id="IPR036388">
    <property type="entry name" value="WH-like_DNA-bd_sf"/>
</dbReference>
<name>A0A4V2PH26_9GAMM</name>
<dbReference type="InterPro" id="IPR036390">
    <property type="entry name" value="WH_DNA-bd_sf"/>
</dbReference>
<proteinExistence type="inferred from homology"/>
<keyword evidence="6 11" id="KW-0479">Metal-binding</keyword>
<gene>
    <name evidence="11" type="primary">fur</name>
    <name evidence="12" type="ORF">DFR30_2432</name>
</gene>
<dbReference type="InterPro" id="IPR002481">
    <property type="entry name" value="FUR"/>
</dbReference>
<dbReference type="RefSeq" id="WP_132973539.1">
    <property type="nucleotide sequence ID" value="NZ_SMFX01000001.1"/>
</dbReference>
<keyword evidence="13" id="KW-1185">Reference proteome</keyword>
<dbReference type="GO" id="GO:0003700">
    <property type="term" value="F:DNA-binding transcription factor activity"/>
    <property type="evidence" value="ECO:0007669"/>
    <property type="project" value="UniProtKB-UniRule"/>
</dbReference>
<protein>
    <recommendedName>
        <fullName evidence="3 11">Ferric uptake regulation protein</fullName>
    </recommendedName>
</protein>
<dbReference type="GO" id="GO:1900376">
    <property type="term" value="P:regulation of secondary metabolite biosynthetic process"/>
    <property type="evidence" value="ECO:0007669"/>
    <property type="project" value="TreeGrafter"/>
</dbReference>
<evidence type="ECO:0000256" key="1">
    <source>
        <dbReference type="ARBA" id="ARBA00004496"/>
    </source>
</evidence>
<dbReference type="Proteomes" id="UP000295707">
    <property type="component" value="Unassembled WGS sequence"/>
</dbReference>
<evidence type="ECO:0000256" key="11">
    <source>
        <dbReference type="RuleBase" id="RU364037"/>
    </source>
</evidence>
<keyword evidence="4 11" id="KW-0963">Cytoplasm</keyword>
<evidence type="ECO:0000256" key="6">
    <source>
        <dbReference type="ARBA" id="ARBA00022723"/>
    </source>
</evidence>
<dbReference type="SUPFAM" id="SSF46785">
    <property type="entry name" value="Winged helix' DNA-binding domain"/>
    <property type="match status" value="1"/>
</dbReference>
<evidence type="ECO:0000256" key="3">
    <source>
        <dbReference type="ARBA" id="ARBA00020910"/>
    </source>
</evidence>
<comment type="similarity">
    <text evidence="2 11">Belongs to the Fur family.</text>
</comment>
<sequence>MDTSTPPQLLDKSTATERLMAVGIQPTRQRVHIAQVLLTGNQHLSADQVLEQMKHTGKPVSKATVYNTLGLFAARGLLREVIIDPTRVFYDTNSTPHHHMYNTATGELSDIDSQYILTEQLPELPEDTELEGVDVVIRVRPVR</sequence>
<dbReference type="GO" id="GO:0005737">
    <property type="term" value="C:cytoplasm"/>
    <property type="evidence" value="ECO:0007669"/>
    <property type="project" value="UniProtKB-SubCell"/>
</dbReference>
<evidence type="ECO:0000256" key="8">
    <source>
        <dbReference type="ARBA" id="ARBA00023015"/>
    </source>
</evidence>
<dbReference type="AlphaFoldDB" id="A0A4V2PH26"/>
<keyword evidence="5 11" id="KW-0678">Repressor</keyword>
<evidence type="ECO:0000256" key="10">
    <source>
        <dbReference type="ARBA" id="ARBA00023163"/>
    </source>
</evidence>
<reference evidence="12 13" key="1">
    <citation type="submission" date="2019-03" db="EMBL/GenBank/DDBJ databases">
        <title>Genomic Encyclopedia of Type Strains, Phase IV (KMG-IV): sequencing the most valuable type-strain genomes for metagenomic binning, comparative biology and taxonomic classification.</title>
        <authorList>
            <person name="Goeker M."/>
        </authorList>
    </citation>
    <scope>NUCLEOTIDE SEQUENCE [LARGE SCALE GENOMIC DNA]</scope>
    <source>
        <strain evidence="12 13">DSM 19610</strain>
    </source>
</reference>
<dbReference type="GO" id="GO:0008270">
    <property type="term" value="F:zinc ion binding"/>
    <property type="evidence" value="ECO:0007669"/>
    <property type="project" value="TreeGrafter"/>
</dbReference>
<evidence type="ECO:0000313" key="12">
    <source>
        <dbReference type="EMBL" id="TCK19136.1"/>
    </source>
</evidence>
<keyword evidence="10 11" id="KW-0804">Transcription</keyword>
<dbReference type="CDD" id="cd07153">
    <property type="entry name" value="Fur_like"/>
    <property type="match status" value="1"/>
</dbReference>
<keyword evidence="8 11" id="KW-0805">Transcription regulation</keyword>
<evidence type="ECO:0000256" key="5">
    <source>
        <dbReference type="ARBA" id="ARBA00022491"/>
    </source>
</evidence>
<dbReference type="EMBL" id="SMFX01000001">
    <property type="protein sequence ID" value="TCK19136.1"/>
    <property type="molecule type" value="Genomic_DNA"/>
</dbReference>
<dbReference type="PANTHER" id="PTHR33202">
    <property type="entry name" value="ZINC UPTAKE REGULATION PROTEIN"/>
    <property type="match status" value="1"/>
</dbReference>
<comment type="subcellular location">
    <subcellularLocation>
        <location evidence="1 11">Cytoplasm</location>
    </subcellularLocation>
</comment>
<evidence type="ECO:0000256" key="4">
    <source>
        <dbReference type="ARBA" id="ARBA00022490"/>
    </source>
</evidence>
<dbReference type="GO" id="GO:0045892">
    <property type="term" value="P:negative regulation of DNA-templated transcription"/>
    <property type="evidence" value="ECO:0007669"/>
    <property type="project" value="TreeGrafter"/>
</dbReference>
<dbReference type="OrthoDB" id="8659436at2"/>
<evidence type="ECO:0000313" key="13">
    <source>
        <dbReference type="Proteomes" id="UP000295707"/>
    </source>
</evidence>
<evidence type="ECO:0000256" key="7">
    <source>
        <dbReference type="ARBA" id="ARBA00022833"/>
    </source>
</evidence>
<evidence type="ECO:0000256" key="9">
    <source>
        <dbReference type="ARBA" id="ARBA00023125"/>
    </source>
</evidence>
<accession>A0A4V2PH26</accession>
<dbReference type="GO" id="GO:0000976">
    <property type="term" value="F:transcription cis-regulatory region binding"/>
    <property type="evidence" value="ECO:0007669"/>
    <property type="project" value="TreeGrafter"/>
</dbReference>
<comment type="subunit">
    <text evidence="11">Homodimer.</text>
</comment>
<organism evidence="12 13">
    <name type="scientific">Thiogranum longum</name>
    <dbReference type="NCBI Taxonomy" id="1537524"/>
    <lineage>
        <taxon>Bacteria</taxon>
        <taxon>Pseudomonadati</taxon>
        <taxon>Pseudomonadota</taxon>
        <taxon>Gammaproteobacteria</taxon>
        <taxon>Chromatiales</taxon>
        <taxon>Ectothiorhodospiraceae</taxon>
        <taxon>Thiogranum</taxon>
    </lineage>
</organism>
<dbReference type="PANTHER" id="PTHR33202:SF7">
    <property type="entry name" value="FERRIC UPTAKE REGULATION PROTEIN"/>
    <property type="match status" value="1"/>
</dbReference>
<keyword evidence="11" id="KW-0408">Iron</keyword>
<dbReference type="Gene3D" id="1.10.10.10">
    <property type="entry name" value="Winged helix-like DNA-binding domain superfamily/Winged helix DNA-binding domain"/>
    <property type="match status" value="1"/>
</dbReference>
<keyword evidence="7 11" id="KW-0862">Zinc</keyword>
<dbReference type="Pfam" id="PF01475">
    <property type="entry name" value="FUR"/>
    <property type="match status" value="1"/>
</dbReference>
<evidence type="ECO:0000256" key="2">
    <source>
        <dbReference type="ARBA" id="ARBA00007957"/>
    </source>
</evidence>